<dbReference type="AlphaFoldDB" id="A0A1I5ETV8"/>
<dbReference type="GO" id="GO:0009307">
    <property type="term" value="P:DNA restriction-modification system"/>
    <property type="evidence" value="ECO:0007669"/>
    <property type="project" value="UniProtKB-KW"/>
</dbReference>
<dbReference type="PANTHER" id="PTHR30408">
    <property type="entry name" value="TYPE-1 RESTRICTION ENZYME ECOKI SPECIFICITY PROTEIN"/>
    <property type="match status" value="1"/>
</dbReference>
<keyword evidence="2" id="KW-0680">Restriction system</keyword>
<dbReference type="CDD" id="cd17246">
    <property type="entry name" value="RMtype1_S_SonII-TRD2-CR2_like"/>
    <property type="match status" value="1"/>
</dbReference>
<dbReference type="EMBL" id="FOVK01000021">
    <property type="protein sequence ID" value="SFO14958.1"/>
    <property type="molecule type" value="Genomic_DNA"/>
</dbReference>
<dbReference type="Proteomes" id="UP000181899">
    <property type="component" value="Unassembled WGS sequence"/>
</dbReference>
<dbReference type="SUPFAM" id="SSF116734">
    <property type="entry name" value="DNA methylase specificity domain"/>
    <property type="match status" value="2"/>
</dbReference>
<evidence type="ECO:0000256" key="2">
    <source>
        <dbReference type="ARBA" id="ARBA00022747"/>
    </source>
</evidence>
<dbReference type="RefSeq" id="WP_074913211.1">
    <property type="nucleotide sequence ID" value="NZ_FOVK01000021.1"/>
</dbReference>
<gene>
    <name evidence="5" type="ORF">SAMN04488695_12111</name>
</gene>
<keyword evidence="3" id="KW-0238">DNA-binding</keyword>
<comment type="similarity">
    <text evidence="1">Belongs to the type-I restriction system S methylase family.</text>
</comment>
<evidence type="ECO:0000259" key="4">
    <source>
        <dbReference type="Pfam" id="PF01420"/>
    </source>
</evidence>
<dbReference type="InterPro" id="IPR000055">
    <property type="entry name" value="Restrct_endonuc_typeI_TRD"/>
</dbReference>
<proteinExistence type="inferred from homology"/>
<keyword evidence="6" id="KW-1185">Reference proteome</keyword>
<feature type="domain" description="Type I restriction modification DNA specificity" evidence="4">
    <location>
        <begin position="369"/>
        <end position="400"/>
    </location>
</feature>
<dbReference type="Pfam" id="PF01420">
    <property type="entry name" value="Methylase_S"/>
    <property type="match status" value="2"/>
</dbReference>
<reference evidence="5 6" key="1">
    <citation type="submission" date="2016-10" db="EMBL/GenBank/DDBJ databases">
        <authorList>
            <person name="de Groot N.N."/>
        </authorList>
    </citation>
    <scope>NUCLEOTIDE SEQUENCE [LARGE SCALE GENOMIC DNA]</scope>
    <source>
        <strain evidence="5 6">ML2</strain>
    </source>
</reference>
<evidence type="ECO:0000313" key="6">
    <source>
        <dbReference type="Proteomes" id="UP000181899"/>
    </source>
</evidence>
<accession>A0A1I5ETV8</accession>
<dbReference type="InterPro" id="IPR044946">
    <property type="entry name" value="Restrct_endonuc_typeI_TRD_sf"/>
</dbReference>
<sequence length="413" mass="46996">MSKKTSRLRFNKYKSSPQIGKLGDYSIKVGSGKTPKGGSSVYQNDGVILIRSQNVLDGQLELNEVAFISHEINKTMSNSEVNPNDVLLNITGASIGRCAIVPNDFPPANVNQHVCIIRADENKLDPKYLMQQILSPRIQNQINSLQAGGNREGLNFQQIRAFNVVIHDYQEQVQIGNFLSTIDSRITNQSSKIDSLQELKKGVMQKIFSQEIRFKREDGGEYPDWEYRRLCDFSTRVTRKNKNLQSNRALTISSIDGLVEQESYFTRRVASSNIKGYFLLRKGEFAYNKSYSNGYPWGSIKMLKKYDEGVLSTLYICFSIDESVDGEFFEHYFNSNNWHNEISMIAVEGARNHGLLNVRPGDFFETVHELPSLEEQHKIADFLSTLDSKIDIESQILSTLQTLKKGLLQQMFV</sequence>
<dbReference type="GO" id="GO:0003677">
    <property type="term" value="F:DNA binding"/>
    <property type="evidence" value="ECO:0007669"/>
    <property type="project" value="UniProtKB-KW"/>
</dbReference>
<dbReference type="CDD" id="cd16961">
    <property type="entry name" value="RMtype1_S_TRD-CR_like"/>
    <property type="match status" value="1"/>
</dbReference>
<evidence type="ECO:0000256" key="3">
    <source>
        <dbReference type="ARBA" id="ARBA00023125"/>
    </source>
</evidence>
<dbReference type="Gene3D" id="3.90.220.20">
    <property type="entry name" value="DNA methylase specificity domains"/>
    <property type="match status" value="2"/>
</dbReference>
<name>A0A1I5ETV8_9CLOT</name>
<protein>
    <submittedName>
        <fullName evidence="5">Type I restriction enzyme, S subunit</fullName>
    </submittedName>
</protein>
<dbReference type="PANTHER" id="PTHR30408:SF12">
    <property type="entry name" value="TYPE I RESTRICTION ENZYME MJAVIII SPECIFICITY SUBUNIT"/>
    <property type="match status" value="1"/>
</dbReference>
<evidence type="ECO:0000256" key="1">
    <source>
        <dbReference type="ARBA" id="ARBA00010923"/>
    </source>
</evidence>
<evidence type="ECO:0000313" key="5">
    <source>
        <dbReference type="EMBL" id="SFO14958.1"/>
    </source>
</evidence>
<feature type="domain" description="Type I restriction modification DNA specificity" evidence="4">
    <location>
        <begin position="29"/>
        <end position="192"/>
    </location>
</feature>
<dbReference type="InterPro" id="IPR052021">
    <property type="entry name" value="Type-I_RS_S_subunit"/>
</dbReference>
<organism evidence="5 6">
    <name type="scientific">Proteiniclasticum ruminis</name>
    <dbReference type="NCBI Taxonomy" id="398199"/>
    <lineage>
        <taxon>Bacteria</taxon>
        <taxon>Bacillati</taxon>
        <taxon>Bacillota</taxon>
        <taxon>Clostridia</taxon>
        <taxon>Eubacteriales</taxon>
        <taxon>Clostridiaceae</taxon>
        <taxon>Proteiniclasticum</taxon>
    </lineage>
</organism>
<dbReference type="OrthoDB" id="9811611at2"/>